<dbReference type="PANTHER" id="PTHR43311:SF1">
    <property type="entry name" value="GLUTAMYL-Q TRNA(ASP) SYNTHETASE"/>
    <property type="match status" value="1"/>
</dbReference>
<dbReference type="EMBL" id="JBHMAU010000032">
    <property type="protein sequence ID" value="MFB9775617.1"/>
    <property type="molecule type" value="Genomic_DNA"/>
</dbReference>
<dbReference type="InterPro" id="IPR014729">
    <property type="entry name" value="Rossmann-like_a/b/a_fold"/>
</dbReference>
<keyword evidence="4" id="KW-0862">Zinc</keyword>
<evidence type="ECO:0000256" key="1">
    <source>
        <dbReference type="ARBA" id="ARBA00022598"/>
    </source>
</evidence>
<dbReference type="PROSITE" id="PS00178">
    <property type="entry name" value="AA_TRNA_LIGASE_I"/>
    <property type="match status" value="1"/>
</dbReference>
<evidence type="ECO:0000313" key="10">
    <source>
        <dbReference type="EMBL" id="MFB9775617.1"/>
    </source>
</evidence>
<dbReference type="PANTHER" id="PTHR43311">
    <property type="entry name" value="GLUTAMATE--TRNA LIGASE"/>
    <property type="match status" value="1"/>
</dbReference>
<evidence type="ECO:0000256" key="3">
    <source>
        <dbReference type="ARBA" id="ARBA00022741"/>
    </source>
</evidence>
<sequence length="366" mass="38436">MDSSPAAPAAVSGQPGDVPGQPSATPELRGAEPELGGAGRYAPSPSGRLHIGNLRTGIIAWLCAHSSGRALRWRIEDLDRVQPGAAEQQLADCAAVGLIPDGPLVVQSARTALYTNVIEALATAGLVYECYCSRKDIQAAPSAPHTPPGAYPGTCRSLPAGTREAERQRLAAAGRQPAIRLNAQAAAGLLQVPLAPAGPEVVAEDVLLGAVRGFIDDFVLRRGDSVHSYHLAVVVDDLAMGIDQVVRADDLASSTPRQLFFARLLQQICPELVSAGDHSIAADAIEWIHAPLVLGPGGQRLAKRDGAVTPAELEGSGFDFFAWLGTSLGFGPWADLQEAERSFDLKAMNRQPSTFDPADWVTPADS</sequence>
<evidence type="ECO:0000256" key="5">
    <source>
        <dbReference type="ARBA" id="ARBA00022840"/>
    </source>
</evidence>
<keyword evidence="2" id="KW-0479">Metal-binding</keyword>
<dbReference type="InterPro" id="IPR001412">
    <property type="entry name" value="aa-tRNA-synth_I_CS"/>
</dbReference>
<organism evidence="10 11">
    <name type="scientific">Brevibacterium otitidis</name>
    <dbReference type="NCBI Taxonomy" id="53364"/>
    <lineage>
        <taxon>Bacteria</taxon>
        <taxon>Bacillati</taxon>
        <taxon>Actinomycetota</taxon>
        <taxon>Actinomycetes</taxon>
        <taxon>Micrococcales</taxon>
        <taxon>Brevibacteriaceae</taxon>
        <taxon>Brevibacterium</taxon>
    </lineage>
</organism>
<protein>
    <submittedName>
        <fullName evidence="10">Glutamate--tRNA ligase family protein</fullName>
    </submittedName>
</protein>
<dbReference type="Gene3D" id="3.40.50.620">
    <property type="entry name" value="HUPs"/>
    <property type="match status" value="1"/>
</dbReference>
<dbReference type="GO" id="GO:0016874">
    <property type="term" value="F:ligase activity"/>
    <property type="evidence" value="ECO:0007669"/>
    <property type="project" value="UniProtKB-KW"/>
</dbReference>
<feature type="region of interest" description="Disordered" evidence="8">
    <location>
        <begin position="1"/>
        <end position="41"/>
    </location>
</feature>
<dbReference type="InterPro" id="IPR020058">
    <property type="entry name" value="Glu/Gln-tRNA-synth_Ib_cat-dom"/>
</dbReference>
<evidence type="ECO:0000313" key="11">
    <source>
        <dbReference type="Proteomes" id="UP001589707"/>
    </source>
</evidence>
<keyword evidence="7" id="KW-0648">Protein biosynthesis</keyword>
<keyword evidence="1 7" id="KW-0436">Ligase</keyword>
<dbReference type="SUPFAM" id="SSF52374">
    <property type="entry name" value="Nucleotidylyl transferase"/>
    <property type="match status" value="1"/>
</dbReference>
<evidence type="ECO:0000256" key="6">
    <source>
        <dbReference type="ARBA" id="ARBA00023146"/>
    </source>
</evidence>
<keyword evidence="3 7" id="KW-0547">Nucleotide-binding</keyword>
<evidence type="ECO:0000256" key="4">
    <source>
        <dbReference type="ARBA" id="ARBA00022833"/>
    </source>
</evidence>
<dbReference type="Proteomes" id="UP001589707">
    <property type="component" value="Unassembled WGS sequence"/>
</dbReference>
<feature type="domain" description="Glutamyl/glutaminyl-tRNA synthetase class Ib catalytic" evidence="9">
    <location>
        <begin position="40"/>
        <end position="269"/>
    </location>
</feature>
<keyword evidence="11" id="KW-1185">Reference proteome</keyword>
<dbReference type="InterPro" id="IPR000924">
    <property type="entry name" value="Glu/Gln-tRNA-synth"/>
</dbReference>
<dbReference type="RefSeq" id="WP_376838898.1">
    <property type="nucleotide sequence ID" value="NZ_JBHMAU010000032.1"/>
</dbReference>
<name>A0ABV5WZI8_9MICO</name>
<evidence type="ECO:0000256" key="7">
    <source>
        <dbReference type="RuleBase" id="RU363037"/>
    </source>
</evidence>
<proteinExistence type="inferred from homology"/>
<dbReference type="InterPro" id="IPR049940">
    <property type="entry name" value="GluQ/Sye"/>
</dbReference>
<dbReference type="Pfam" id="PF00749">
    <property type="entry name" value="tRNA-synt_1c"/>
    <property type="match status" value="1"/>
</dbReference>
<accession>A0ABV5WZI8</accession>
<comment type="caution">
    <text evidence="10">The sequence shown here is derived from an EMBL/GenBank/DDBJ whole genome shotgun (WGS) entry which is preliminary data.</text>
</comment>
<gene>
    <name evidence="10" type="ORF">ACFFN1_04205</name>
</gene>
<dbReference type="PRINTS" id="PR00987">
    <property type="entry name" value="TRNASYNTHGLU"/>
</dbReference>
<reference evidence="10 11" key="1">
    <citation type="submission" date="2024-09" db="EMBL/GenBank/DDBJ databases">
        <authorList>
            <person name="Sun Q."/>
            <person name="Mori K."/>
        </authorList>
    </citation>
    <scope>NUCLEOTIDE SEQUENCE [LARGE SCALE GENOMIC DNA]</scope>
    <source>
        <strain evidence="10 11">JCM 11683</strain>
    </source>
</reference>
<evidence type="ECO:0000259" key="9">
    <source>
        <dbReference type="Pfam" id="PF00749"/>
    </source>
</evidence>
<keyword evidence="5 7" id="KW-0067">ATP-binding</keyword>
<comment type="similarity">
    <text evidence="7">Belongs to the class-I aminoacyl-tRNA synthetase family.</text>
</comment>
<keyword evidence="6 7" id="KW-0030">Aminoacyl-tRNA synthetase</keyword>
<evidence type="ECO:0000256" key="8">
    <source>
        <dbReference type="SAM" id="MobiDB-lite"/>
    </source>
</evidence>
<evidence type="ECO:0000256" key="2">
    <source>
        <dbReference type="ARBA" id="ARBA00022723"/>
    </source>
</evidence>